<dbReference type="RefSeq" id="WP_055024175.1">
    <property type="nucleotide sequence ID" value="NZ_CP020472.1"/>
</dbReference>
<gene>
    <name evidence="2" type="ORF">SJ2017_4062</name>
</gene>
<keyword evidence="3" id="KW-1185">Reference proteome</keyword>
<dbReference type="PANTHER" id="PTHR30212:SF2">
    <property type="entry name" value="PROTEIN YIIM"/>
    <property type="match status" value="1"/>
</dbReference>
<sequence length="235" mass="26565">MAGHVLASKISGLFCGDKINSLGSIDSGMNNKLPMQVLKVNQHQVEGDAQADPIHHGGEERVLHHFPREHYGQYRRWDLISNHKDVPAMGENISTVGLDESQVNIGDIIQIGEVLLQVTQPRSPCFKLNQQFGHPKFALAMQESRMCGWFYRVLQAGEINASDSIVLIERKSDISVAQAMKIYFLPEVDAEQYQLLMQCEGLANNWVTSMQKRIDTQTIENWQYRLYGPEGEPVE</sequence>
<dbReference type="InterPro" id="IPR011037">
    <property type="entry name" value="Pyrv_Knase-like_insert_dom_sf"/>
</dbReference>
<evidence type="ECO:0000313" key="2">
    <source>
        <dbReference type="EMBL" id="ARD24290.1"/>
    </source>
</evidence>
<reference evidence="2 3" key="1">
    <citation type="submission" date="2017-03" db="EMBL/GenBank/DDBJ databases">
        <title>Genome sequencing of Shewanella japonica KCTC 22435.</title>
        <authorList>
            <person name="Kim K.M."/>
        </authorList>
    </citation>
    <scope>NUCLEOTIDE SEQUENCE [LARGE SCALE GENOMIC DNA]</scope>
    <source>
        <strain evidence="2 3">KCTC 22435</strain>
    </source>
</reference>
<evidence type="ECO:0000313" key="3">
    <source>
        <dbReference type="Proteomes" id="UP000191820"/>
    </source>
</evidence>
<dbReference type="PANTHER" id="PTHR30212">
    <property type="entry name" value="PROTEIN YIIM"/>
    <property type="match status" value="1"/>
</dbReference>
<dbReference type="Pfam" id="PF03473">
    <property type="entry name" value="MOSC"/>
    <property type="match status" value="1"/>
</dbReference>
<dbReference type="Gene3D" id="2.40.33.20">
    <property type="entry name" value="PK beta-barrel domain-like"/>
    <property type="match status" value="1"/>
</dbReference>
<organism evidence="2 3">
    <name type="scientific">Shewanella japonica</name>
    <dbReference type="NCBI Taxonomy" id="93973"/>
    <lineage>
        <taxon>Bacteria</taxon>
        <taxon>Pseudomonadati</taxon>
        <taxon>Pseudomonadota</taxon>
        <taxon>Gammaproteobacteria</taxon>
        <taxon>Alteromonadales</taxon>
        <taxon>Shewanellaceae</taxon>
        <taxon>Shewanella</taxon>
    </lineage>
</organism>
<proteinExistence type="predicted"/>
<dbReference type="SUPFAM" id="SSF50800">
    <property type="entry name" value="PK beta-barrel domain-like"/>
    <property type="match status" value="1"/>
</dbReference>
<feature type="domain" description="MOSC" evidence="1">
    <location>
        <begin position="32"/>
        <end position="168"/>
    </location>
</feature>
<accession>A0ABN4YL95</accession>
<name>A0ABN4YL95_9GAMM</name>
<dbReference type="Pfam" id="PF03475">
    <property type="entry name" value="YiiM_3-alpha"/>
    <property type="match status" value="1"/>
</dbReference>
<dbReference type="PROSITE" id="PS51340">
    <property type="entry name" value="MOSC"/>
    <property type="match status" value="1"/>
</dbReference>
<dbReference type="InterPro" id="IPR052353">
    <property type="entry name" value="Benzoxazolinone_Detox_Enz"/>
</dbReference>
<dbReference type="EMBL" id="CP020472">
    <property type="protein sequence ID" value="ARD24290.1"/>
    <property type="molecule type" value="Genomic_DNA"/>
</dbReference>
<evidence type="ECO:0000259" key="1">
    <source>
        <dbReference type="PROSITE" id="PS51340"/>
    </source>
</evidence>
<protein>
    <submittedName>
        <fullName evidence="2">Molybdenum cofactor sulfurase</fullName>
    </submittedName>
</protein>
<dbReference type="Proteomes" id="UP000191820">
    <property type="component" value="Chromosome"/>
</dbReference>
<dbReference type="InterPro" id="IPR005163">
    <property type="entry name" value="Tri_helical_YiiM-like"/>
</dbReference>
<dbReference type="InterPro" id="IPR005302">
    <property type="entry name" value="MoCF_Sase_C"/>
</dbReference>